<comment type="subunit">
    <text evidence="11">Homodimer.</text>
</comment>
<evidence type="ECO:0000313" key="14">
    <source>
        <dbReference type="EMBL" id="STY43651.1"/>
    </source>
</evidence>
<evidence type="ECO:0000256" key="3">
    <source>
        <dbReference type="ARBA" id="ARBA00005411"/>
    </source>
</evidence>
<evidence type="ECO:0000256" key="2">
    <source>
        <dbReference type="ARBA" id="ARBA00002642"/>
    </source>
</evidence>
<evidence type="ECO:0000256" key="10">
    <source>
        <dbReference type="ARBA" id="ARBA00048713"/>
    </source>
</evidence>
<gene>
    <name evidence="14" type="primary">nos</name>
    <name evidence="14" type="ORF">NCTC10815_00952</name>
</gene>
<comment type="cofactor">
    <cofactor evidence="1 11 12">
        <name>heme</name>
        <dbReference type="ChEBI" id="CHEBI:30413"/>
    </cofactor>
</comment>
<dbReference type="Gene3D" id="3.90.1230.10">
    <property type="entry name" value="Nitric Oxide Synthase, Chain A, domain 3"/>
    <property type="match status" value="1"/>
</dbReference>
<dbReference type="Pfam" id="PF02898">
    <property type="entry name" value="NO_synthase"/>
    <property type="match status" value="1"/>
</dbReference>
<proteinExistence type="inferred from homology"/>
<dbReference type="AlphaFoldDB" id="A0A378MBE8"/>
<evidence type="ECO:0000256" key="6">
    <source>
        <dbReference type="ARBA" id="ARBA00022617"/>
    </source>
</evidence>
<dbReference type="InterPro" id="IPR044943">
    <property type="entry name" value="NOS_dom_1"/>
</dbReference>
<dbReference type="InterPro" id="IPR004030">
    <property type="entry name" value="NOS_N"/>
</dbReference>
<reference evidence="14 15" key="1">
    <citation type="submission" date="2018-06" db="EMBL/GenBank/DDBJ databases">
        <authorList>
            <consortium name="Pathogen Informatics"/>
            <person name="Doyle S."/>
        </authorList>
    </citation>
    <scope>NUCLEOTIDE SEQUENCE [LARGE SCALE GENOMIC DNA]</scope>
    <source>
        <strain evidence="15">NCTC 10815</strain>
    </source>
</reference>
<evidence type="ECO:0000256" key="12">
    <source>
        <dbReference type="PIRSR" id="PIRSR037219-1"/>
    </source>
</evidence>
<keyword evidence="9 11" id="KW-0408">Iron</keyword>
<evidence type="ECO:0000256" key="11">
    <source>
        <dbReference type="PIRNR" id="PIRNR037219"/>
    </source>
</evidence>
<evidence type="ECO:0000313" key="15">
    <source>
        <dbReference type="Proteomes" id="UP000254879"/>
    </source>
</evidence>
<keyword evidence="8 11" id="KW-0560">Oxidoreductase</keyword>
<dbReference type="InterPro" id="IPR044944">
    <property type="entry name" value="NOS_dom_3"/>
</dbReference>
<comment type="miscellaneous">
    <text evidence="11">This protein is similar to the oxygenase domain of eukaryotic nitric oxide synthases but lacks the reductase domain which, in eukaryotes, is responsible for transfer of electrons to the ferric heme during nitric oxide synthesis.</text>
</comment>
<dbReference type="Gene3D" id="3.90.440.10">
    <property type="entry name" value="Nitric Oxide Synthase,Heme Domain,Chain A domain 2"/>
    <property type="match status" value="1"/>
</dbReference>
<dbReference type="InterPro" id="IPR036119">
    <property type="entry name" value="NOS_N_sf"/>
</dbReference>
<keyword evidence="7 11" id="KW-0479">Metal-binding</keyword>
<dbReference type="EMBL" id="UGPG01000001">
    <property type="protein sequence ID" value="STY43651.1"/>
    <property type="molecule type" value="Genomic_DNA"/>
</dbReference>
<dbReference type="PIRSF" id="PIRSF037219">
    <property type="entry name" value="NOS_oxygenase"/>
    <property type="match status" value="1"/>
</dbReference>
<evidence type="ECO:0000256" key="5">
    <source>
        <dbReference type="ARBA" id="ARBA00018859"/>
    </source>
</evidence>
<dbReference type="PANTHER" id="PTHR43410">
    <property type="entry name" value="NITRIC OXIDE SYNTHASE OXYGENASE"/>
    <property type="match status" value="1"/>
</dbReference>
<evidence type="ECO:0000259" key="13">
    <source>
        <dbReference type="Pfam" id="PF02898"/>
    </source>
</evidence>
<dbReference type="InterPro" id="IPR044940">
    <property type="entry name" value="NOS_dom_2"/>
</dbReference>
<dbReference type="Proteomes" id="UP000254879">
    <property type="component" value="Unassembled WGS sequence"/>
</dbReference>
<dbReference type="GO" id="GO:0004517">
    <property type="term" value="F:nitric-oxide synthase activity"/>
    <property type="evidence" value="ECO:0007669"/>
    <property type="project" value="InterPro"/>
</dbReference>
<evidence type="ECO:0000256" key="9">
    <source>
        <dbReference type="ARBA" id="ARBA00023004"/>
    </source>
</evidence>
<comment type="similarity">
    <text evidence="3 11">Belongs to the NOS family. Bacterial NOS oxygenase subfamily.</text>
</comment>
<dbReference type="InterPro" id="IPR017142">
    <property type="entry name" value="Nitric_oxide_synthase_Oase-su"/>
</dbReference>
<dbReference type="Gene3D" id="3.90.340.10">
    <property type="entry name" value="Nitric Oxide Synthase, Chain A, domain 1"/>
    <property type="match status" value="1"/>
</dbReference>
<organism evidence="14 15">
    <name type="scientific">Listeria grayi</name>
    <name type="common">Listeria murrayi</name>
    <dbReference type="NCBI Taxonomy" id="1641"/>
    <lineage>
        <taxon>Bacteria</taxon>
        <taxon>Bacillati</taxon>
        <taxon>Bacillota</taxon>
        <taxon>Bacilli</taxon>
        <taxon>Bacillales</taxon>
        <taxon>Listeriaceae</taxon>
        <taxon>Listeria</taxon>
    </lineage>
</organism>
<dbReference type="GO" id="GO:0006809">
    <property type="term" value="P:nitric oxide biosynthetic process"/>
    <property type="evidence" value="ECO:0007669"/>
    <property type="project" value="InterPro"/>
</dbReference>
<dbReference type="GO" id="GO:0020037">
    <property type="term" value="F:heme binding"/>
    <property type="evidence" value="ECO:0007669"/>
    <property type="project" value="InterPro"/>
</dbReference>
<name>A0A378MBE8_LISGR</name>
<comment type="function">
    <text evidence="2 11">Catalyzes the production of nitric oxide.</text>
</comment>
<comment type="catalytic activity">
    <reaction evidence="10">
        <text>3 reduced [flavodoxin] + 2 L-arginine + 4 O2 = 3 oxidized [flavodoxin] + 2 L-citrulline + 2 nitric oxide + 4 H2O + 5 H(+)</text>
        <dbReference type="Rhea" id="RHEA:52324"/>
        <dbReference type="Rhea" id="RHEA-COMP:10622"/>
        <dbReference type="Rhea" id="RHEA-COMP:10623"/>
        <dbReference type="ChEBI" id="CHEBI:15377"/>
        <dbReference type="ChEBI" id="CHEBI:15378"/>
        <dbReference type="ChEBI" id="CHEBI:15379"/>
        <dbReference type="ChEBI" id="CHEBI:16480"/>
        <dbReference type="ChEBI" id="CHEBI:32682"/>
        <dbReference type="ChEBI" id="CHEBI:57618"/>
        <dbReference type="ChEBI" id="CHEBI:57743"/>
        <dbReference type="ChEBI" id="CHEBI:58210"/>
        <dbReference type="EC" id="1.14.14.47"/>
    </reaction>
</comment>
<dbReference type="InterPro" id="IPR050607">
    <property type="entry name" value="NOS"/>
</dbReference>
<evidence type="ECO:0000256" key="8">
    <source>
        <dbReference type="ARBA" id="ARBA00023002"/>
    </source>
</evidence>
<dbReference type="EC" id="1.14.14.47" evidence="4 11"/>
<accession>A0A378MBE8</accession>
<sequence length="363" mass="41946">MTIYQEAQTFLTRMYQEKQYSAEALKNRLQTVMQEIEATGTYTHTTEELESGAKMAWRNNNHCIGRLFWNTLQVVDAREADTLDRVKAYLFSHLEKATNNGRIKPYITIFKPDTVKIWNHQLIRYAGYRAEEEQIGDPHSNSFTELCLKLGWQAPKTDFDILPLLVQVDSKTPPKLIDIPQKLVKEVPMTHPDYPAFDALGLKWYAVPIISDMVLEIGGIIYQAAPFNGWYMETEIGARNFADEDRYNLLPQMADIMALDRKRTDTLWKDRALVELNVAVLHSFHQAKVQIVDHHTAAKQFGTFEEKELAAGRELTGNWAWLIPPVSPATTAIFHRRFDNTIKKPNFFYRKNGKNELKCPFPH</sequence>
<protein>
    <recommendedName>
        <fullName evidence="5 11">Nitric oxide synthase oxygenase</fullName>
        <ecNumber evidence="4 11">1.14.14.47</ecNumber>
    </recommendedName>
</protein>
<keyword evidence="6 11" id="KW-0349">Heme</keyword>
<feature type="binding site" description="axial binding residue" evidence="12">
    <location>
        <position position="63"/>
    </location>
    <ligand>
        <name>heme</name>
        <dbReference type="ChEBI" id="CHEBI:30413"/>
    </ligand>
    <ligandPart>
        <name>Fe</name>
        <dbReference type="ChEBI" id="CHEBI:18248"/>
    </ligandPart>
</feature>
<evidence type="ECO:0000256" key="7">
    <source>
        <dbReference type="ARBA" id="ARBA00022723"/>
    </source>
</evidence>
<evidence type="ECO:0000256" key="1">
    <source>
        <dbReference type="ARBA" id="ARBA00001971"/>
    </source>
</evidence>
<dbReference type="GO" id="GO:0046872">
    <property type="term" value="F:metal ion binding"/>
    <property type="evidence" value="ECO:0007669"/>
    <property type="project" value="UniProtKB-KW"/>
</dbReference>
<dbReference type="SUPFAM" id="SSF56512">
    <property type="entry name" value="Nitric oxide (NO) synthase oxygenase domain"/>
    <property type="match status" value="1"/>
</dbReference>
<feature type="domain" description="Nitric oxide synthase (NOS)" evidence="13">
    <location>
        <begin position="3"/>
        <end position="352"/>
    </location>
</feature>
<dbReference type="RefSeq" id="WP_115345710.1">
    <property type="nucleotide sequence ID" value="NZ_UGPG01000001.1"/>
</dbReference>
<evidence type="ECO:0000256" key="4">
    <source>
        <dbReference type="ARBA" id="ARBA00012735"/>
    </source>
</evidence>
<dbReference type="PANTHER" id="PTHR43410:SF1">
    <property type="entry name" value="NITRIC OXIDE SYNTHASE"/>
    <property type="match status" value="1"/>
</dbReference>